<dbReference type="Pfam" id="PF01420">
    <property type="entry name" value="Methylase_S"/>
    <property type="match status" value="2"/>
</dbReference>
<proteinExistence type="inferred from homology"/>
<evidence type="ECO:0000256" key="3">
    <source>
        <dbReference type="ARBA" id="ARBA00023125"/>
    </source>
</evidence>
<dbReference type="GO" id="GO:0009307">
    <property type="term" value="P:DNA restriction-modification system"/>
    <property type="evidence" value="ECO:0007669"/>
    <property type="project" value="UniProtKB-KW"/>
</dbReference>
<evidence type="ECO:0000256" key="1">
    <source>
        <dbReference type="ARBA" id="ARBA00010923"/>
    </source>
</evidence>
<comment type="caution">
    <text evidence="5">The sequence shown here is derived from an EMBL/GenBank/DDBJ whole genome shotgun (WGS) entry which is preliminary data.</text>
</comment>
<dbReference type="Gene3D" id="3.90.220.20">
    <property type="entry name" value="DNA methylase specificity domains"/>
    <property type="match status" value="2"/>
</dbReference>
<evidence type="ECO:0000313" key="5">
    <source>
        <dbReference type="EMBL" id="PWE00493.1"/>
    </source>
</evidence>
<dbReference type="AlphaFoldDB" id="A0A2U2BBU0"/>
<gene>
    <name evidence="5" type="ORF">DDZ16_06075</name>
</gene>
<dbReference type="PANTHER" id="PTHR30408">
    <property type="entry name" value="TYPE-1 RESTRICTION ENZYME ECOKI SPECIFICITY PROTEIN"/>
    <property type="match status" value="1"/>
</dbReference>
<dbReference type="InterPro" id="IPR052021">
    <property type="entry name" value="Type-I_RS_S_subunit"/>
</dbReference>
<dbReference type="PANTHER" id="PTHR30408:SF12">
    <property type="entry name" value="TYPE I RESTRICTION ENZYME MJAVIII SPECIFICITY SUBUNIT"/>
    <property type="match status" value="1"/>
</dbReference>
<evidence type="ECO:0000259" key="4">
    <source>
        <dbReference type="Pfam" id="PF01420"/>
    </source>
</evidence>
<dbReference type="EMBL" id="QEWP01000003">
    <property type="protein sequence ID" value="PWE00493.1"/>
    <property type="molecule type" value="Genomic_DNA"/>
</dbReference>
<dbReference type="GO" id="GO:0004519">
    <property type="term" value="F:endonuclease activity"/>
    <property type="evidence" value="ECO:0007669"/>
    <property type="project" value="UniProtKB-KW"/>
</dbReference>
<sequence>MKLVSLTDICRPKQWKTISMKDFTEKGYSVYGANGKIGWYSEFNHKEETLLITCRGASCGSVNISEPYSYINGNAMALDSLSKDVYIKYLYYYLKNTSLKDCISGSAQPQITKLGLDRVQIPLPPLPEQKRIATILDKADALRQKSKQQLAAYEELLQATFLDMFGDPVTNPKGWEEVNLGGVIDGIESGWSPKCESSPRKGNNTWAILTLSAVSERNYLDNKNKKLPDSLSPKENIEVKPNDLLFSRKNTRELVGACAYVFKTPPKLLLPDTIFRIKYQPLLLNGIFTSFLFNDRNFRRKIQKLATGSAGSMPNISKEKLKNLSIPLPPLNLQNHFAQIVQNIEAQKTLLKQSMQENEDLFNALVQKAFKGEL</sequence>
<feature type="domain" description="Type I restriction modification DNA specificity" evidence="4">
    <location>
        <begin position="2"/>
        <end position="150"/>
    </location>
</feature>
<feature type="domain" description="Type I restriction modification DNA specificity" evidence="4">
    <location>
        <begin position="172"/>
        <end position="355"/>
    </location>
</feature>
<name>A0A2U2BBU0_9BACT</name>
<keyword evidence="5" id="KW-0378">Hydrolase</keyword>
<accession>A0A2U2BBU0</accession>
<keyword evidence="3" id="KW-0238">DNA-binding</keyword>
<keyword evidence="2" id="KW-0680">Restriction system</keyword>
<dbReference type="CDD" id="cd17266">
    <property type="entry name" value="RMtype1_S_Sau1132ORF3780P-TRD2-CR2_like"/>
    <property type="match status" value="1"/>
</dbReference>
<comment type="similarity">
    <text evidence="1">Belongs to the type-I restriction system S methylase family.</text>
</comment>
<dbReference type="SUPFAM" id="SSF116734">
    <property type="entry name" value="DNA methylase specificity domain"/>
    <property type="match status" value="2"/>
</dbReference>
<keyword evidence="5" id="KW-0540">Nuclease</keyword>
<dbReference type="RefSeq" id="WP_109263532.1">
    <property type="nucleotide sequence ID" value="NZ_QEWP01000003.1"/>
</dbReference>
<keyword evidence="6" id="KW-1185">Reference proteome</keyword>
<organism evidence="5 6">
    <name type="scientific">Marinilabilia rubra</name>
    <dbReference type="NCBI Taxonomy" id="2162893"/>
    <lineage>
        <taxon>Bacteria</taxon>
        <taxon>Pseudomonadati</taxon>
        <taxon>Bacteroidota</taxon>
        <taxon>Bacteroidia</taxon>
        <taxon>Marinilabiliales</taxon>
        <taxon>Marinilabiliaceae</taxon>
        <taxon>Marinilabilia</taxon>
    </lineage>
</organism>
<dbReference type="InterPro" id="IPR000055">
    <property type="entry name" value="Restrct_endonuc_typeI_TRD"/>
</dbReference>
<evidence type="ECO:0000313" key="6">
    <source>
        <dbReference type="Proteomes" id="UP000244956"/>
    </source>
</evidence>
<dbReference type="InterPro" id="IPR044946">
    <property type="entry name" value="Restrct_endonuc_typeI_TRD_sf"/>
</dbReference>
<dbReference type="CDD" id="cd17261">
    <property type="entry name" value="RMtype1_S_EcoKI-TRD2-CR2_like"/>
    <property type="match status" value="1"/>
</dbReference>
<keyword evidence="5" id="KW-0255">Endonuclease</keyword>
<dbReference type="Proteomes" id="UP000244956">
    <property type="component" value="Unassembled WGS sequence"/>
</dbReference>
<evidence type="ECO:0000256" key="2">
    <source>
        <dbReference type="ARBA" id="ARBA00022747"/>
    </source>
</evidence>
<protein>
    <submittedName>
        <fullName evidence="5">Restriction endonuclease subunit S</fullName>
    </submittedName>
</protein>
<reference evidence="5 6" key="1">
    <citation type="submission" date="2018-05" db="EMBL/GenBank/DDBJ databases">
        <title>Marinilabilia rubrum sp. nov., isolated from saltern sediment.</title>
        <authorList>
            <person name="Zhang R."/>
        </authorList>
    </citation>
    <scope>NUCLEOTIDE SEQUENCE [LARGE SCALE GENOMIC DNA]</scope>
    <source>
        <strain evidence="5 6">WTE16</strain>
    </source>
</reference>
<dbReference type="GO" id="GO:0003677">
    <property type="term" value="F:DNA binding"/>
    <property type="evidence" value="ECO:0007669"/>
    <property type="project" value="UniProtKB-KW"/>
</dbReference>